<dbReference type="InterPro" id="IPR050509">
    <property type="entry name" value="CoA-transferase_III"/>
</dbReference>
<dbReference type="EMBL" id="FXUL01000058">
    <property type="protein sequence ID" value="SMP82313.1"/>
    <property type="molecule type" value="Genomic_DNA"/>
</dbReference>
<evidence type="ECO:0000313" key="2">
    <source>
        <dbReference type="Proteomes" id="UP001158049"/>
    </source>
</evidence>
<proteinExistence type="predicted"/>
<sequence>MKLALEGITVLDLSHALAGPYCSTLLADFGADVIKI</sequence>
<dbReference type="Proteomes" id="UP001158049">
    <property type="component" value="Unassembled WGS sequence"/>
</dbReference>
<dbReference type="PANTHER" id="PTHR48228">
    <property type="entry name" value="SUCCINYL-COA--D-CITRAMALATE COA-TRANSFERASE"/>
    <property type="match status" value="1"/>
</dbReference>
<feature type="non-terminal residue" evidence="1">
    <location>
        <position position="36"/>
    </location>
</feature>
<reference evidence="1 2" key="1">
    <citation type="submission" date="2017-05" db="EMBL/GenBank/DDBJ databases">
        <authorList>
            <person name="Varghese N."/>
            <person name="Submissions S."/>
        </authorList>
    </citation>
    <scope>NUCLEOTIDE SEQUENCE [LARGE SCALE GENOMIC DNA]</scope>
    <source>
        <strain evidence="1 2">DSM 26001</strain>
    </source>
</reference>
<dbReference type="InterPro" id="IPR003673">
    <property type="entry name" value="CoA-Trfase_fam_III"/>
</dbReference>
<dbReference type="SUPFAM" id="SSF89796">
    <property type="entry name" value="CoA-transferase family III (CaiB/BaiF)"/>
    <property type="match status" value="1"/>
</dbReference>
<keyword evidence="2" id="KW-1185">Reference proteome</keyword>
<dbReference type="PANTHER" id="PTHR48228:SF5">
    <property type="entry name" value="ALPHA-METHYLACYL-COA RACEMASE"/>
    <property type="match status" value="1"/>
</dbReference>
<evidence type="ECO:0000313" key="1">
    <source>
        <dbReference type="EMBL" id="SMP82313.1"/>
    </source>
</evidence>
<dbReference type="InterPro" id="IPR023606">
    <property type="entry name" value="CoA-Trfase_III_dom_1_sf"/>
</dbReference>
<protein>
    <submittedName>
        <fullName evidence="1">CoA-transferase family III</fullName>
    </submittedName>
</protein>
<comment type="caution">
    <text evidence="1">The sequence shown here is derived from an EMBL/GenBank/DDBJ whole genome shotgun (WGS) entry which is preliminary data.</text>
</comment>
<accession>A0ABY1QZN6</accession>
<name>A0ABY1QZN6_9BURK</name>
<dbReference type="RefSeq" id="WP_283445799.1">
    <property type="nucleotide sequence ID" value="NZ_FXUL01000058.1"/>
</dbReference>
<dbReference type="Gene3D" id="3.40.50.10540">
    <property type="entry name" value="Crotonobetainyl-coa:carnitine coa-transferase, domain 1"/>
    <property type="match status" value="1"/>
</dbReference>
<gene>
    <name evidence="1" type="ORF">SAMN06295970_1581</name>
</gene>
<dbReference type="Pfam" id="PF02515">
    <property type="entry name" value="CoA_transf_3"/>
    <property type="match status" value="1"/>
</dbReference>
<organism evidence="1 2">
    <name type="scientific">Noviherbaspirillum suwonense</name>
    <dbReference type="NCBI Taxonomy" id="1224511"/>
    <lineage>
        <taxon>Bacteria</taxon>
        <taxon>Pseudomonadati</taxon>
        <taxon>Pseudomonadota</taxon>
        <taxon>Betaproteobacteria</taxon>
        <taxon>Burkholderiales</taxon>
        <taxon>Oxalobacteraceae</taxon>
        <taxon>Noviherbaspirillum</taxon>
    </lineage>
</organism>